<organism evidence="1">
    <name type="scientific">Rhizophora mucronata</name>
    <name type="common">Asiatic mangrove</name>
    <dbReference type="NCBI Taxonomy" id="61149"/>
    <lineage>
        <taxon>Eukaryota</taxon>
        <taxon>Viridiplantae</taxon>
        <taxon>Streptophyta</taxon>
        <taxon>Embryophyta</taxon>
        <taxon>Tracheophyta</taxon>
        <taxon>Spermatophyta</taxon>
        <taxon>Magnoliopsida</taxon>
        <taxon>eudicotyledons</taxon>
        <taxon>Gunneridae</taxon>
        <taxon>Pentapetalae</taxon>
        <taxon>rosids</taxon>
        <taxon>fabids</taxon>
        <taxon>Malpighiales</taxon>
        <taxon>Rhizophoraceae</taxon>
        <taxon>Rhizophora</taxon>
    </lineage>
</organism>
<protein>
    <submittedName>
        <fullName evidence="1">Uncharacterized protein</fullName>
    </submittedName>
</protein>
<name>A0A2P2QED3_RHIMU</name>
<sequence length="24" mass="2879">MVMRILDPYDTQNATKVKFCHLVR</sequence>
<dbReference type="EMBL" id="GGEC01084811">
    <property type="protein sequence ID" value="MBX65295.1"/>
    <property type="molecule type" value="Transcribed_RNA"/>
</dbReference>
<dbReference type="AlphaFoldDB" id="A0A2P2QED3"/>
<reference evidence="1" key="1">
    <citation type="submission" date="2018-02" db="EMBL/GenBank/DDBJ databases">
        <title>Rhizophora mucronata_Transcriptome.</title>
        <authorList>
            <person name="Meera S.P."/>
            <person name="Sreeshan A."/>
            <person name="Augustine A."/>
        </authorList>
    </citation>
    <scope>NUCLEOTIDE SEQUENCE</scope>
    <source>
        <tissue evidence="1">Leaf</tissue>
    </source>
</reference>
<accession>A0A2P2QED3</accession>
<proteinExistence type="predicted"/>
<evidence type="ECO:0000313" key="1">
    <source>
        <dbReference type="EMBL" id="MBX65295.1"/>
    </source>
</evidence>